<accession>A0ABU2HZR5</accession>
<gene>
    <name evidence="2" type="ORF">RGQ15_20960</name>
</gene>
<evidence type="ECO:0000313" key="2">
    <source>
        <dbReference type="EMBL" id="MDS9470025.1"/>
    </source>
</evidence>
<evidence type="ECO:0000313" key="3">
    <source>
        <dbReference type="Proteomes" id="UP001269144"/>
    </source>
</evidence>
<keyword evidence="1" id="KW-0812">Transmembrane</keyword>
<feature type="transmembrane region" description="Helical" evidence="1">
    <location>
        <begin position="42"/>
        <end position="60"/>
    </location>
</feature>
<organism evidence="2 3">
    <name type="scientific">Paracoccus aurantius</name>
    <dbReference type="NCBI Taxonomy" id="3073814"/>
    <lineage>
        <taxon>Bacteria</taxon>
        <taxon>Pseudomonadati</taxon>
        <taxon>Pseudomonadota</taxon>
        <taxon>Alphaproteobacteria</taxon>
        <taxon>Rhodobacterales</taxon>
        <taxon>Paracoccaceae</taxon>
        <taxon>Paracoccus</taxon>
    </lineage>
</organism>
<keyword evidence="1" id="KW-0472">Membrane</keyword>
<reference evidence="3" key="1">
    <citation type="submission" date="2023-07" db="EMBL/GenBank/DDBJ databases">
        <title>Paracoccus sp. MBLB3053 whole genome sequence.</title>
        <authorList>
            <person name="Hwang C.Y."/>
            <person name="Cho E.-S."/>
            <person name="Seo M.-J."/>
        </authorList>
    </citation>
    <scope>NUCLEOTIDE SEQUENCE [LARGE SCALE GENOMIC DNA]</scope>
    <source>
        <strain evidence="3">MBLB3053</strain>
    </source>
</reference>
<keyword evidence="1" id="KW-1133">Transmembrane helix</keyword>
<evidence type="ECO:0000256" key="1">
    <source>
        <dbReference type="SAM" id="Phobius"/>
    </source>
</evidence>
<feature type="transmembrane region" description="Helical" evidence="1">
    <location>
        <begin position="16"/>
        <end position="36"/>
    </location>
</feature>
<dbReference type="EMBL" id="JAVQLW010000005">
    <property type="protein sequence ID" value="MDS9470025.1"/>
    <property type="molecule type" value="Genomic_DNA"/>
</dbReference>
<protein>
    <submittedName>
        <fullName evidence="2">Uncharacterized protein</fullName>
    </submittedName>
</protein>
<name>A0ABU2HZR5_9RHOB</name>
<proteinExistence type="predicted"/>
<sequence length="62" mass="7292">MKPFLYGLARFRRAPWEMLASCLIALGVVMLMQPWFMWAFSWSFMVTLIGTVMFIVTSHFPE</sequence>
<dbReference type="Proteomes" id="UP001269144">
    <property type="component" value="Unassembled WGS sequence"/>
</dbReference>
<dbReference type="RefSeq" id="WP_311162817.1">
    <property type="nucleotide sequence ID" value="NZ_JAVQLW010000005.1"/>
</dbReference>
<keyword evidence="3" id="KW-1185">Reference proteome</keyword>
<comment type="caution">
    <text evidence="2">The sequence shown here is derived from an EMBL/GenBank/DDBJ whole genome shotgun (WGS) entry which is preliminary data.</text>
</comment>